<evidence type="ECO:0000259" key="5">
    <source>
        <dbReference type="PROSITE" id="PS50977"/>
    </source>
</evidence>
<dbReference type="EMBL" id="AP023354">
    <property type="protein sequence ID" value="BCJ26064.1"/>
    <property type="molecule type" value="Genomic_DNA"/>
</dbReference>
<evidence type="ECO:0000313" key="6">
    <source>
        <dbReference type="EMBL" id="BCJ26064.1"/>
    </source>
</evidence>
<dbReference type="RefSeq" id="WP_169745804.1">
    <property type="nucleotide sequence ID" value="NZ_AP023354.1"/>
</dbReference>
<dbReference type="InterPro" id="IPR050109">
    <property type="entry name" value="HTH-type_TetR-like_transc_reg"/>
</dbReference>
<evidence type="ECO:0000256" key="1">
    <source>
        <dbReference type="ARBA" id="ARBA00023015"/>
    </source>
</evidence>
<dbReference type="PANTHER" id="PTHR30055:SF151">
    <property type="entry name" value="TRANSCRIPTIONAL REGULATORY PROTEIN"/>
    <property type="match status" value="1"/>
</dbReference>
<feature type="DNA-binding region" description="H-T-H motif" evidence="4">
    <location>
        <begin position="41"/>
        <end position="60"/>
    </location>
</feature>
<evidence type="ECO:0000256" key="3">
    <source>
        <dbReference type="ARBA" id="ARBA00023163"/>
    </source>
</evidence>
<keyword evidence="2 4" id="KW-0238">DNA-binding</keyword>
<dbReference type="GO" id="GO:0003700">
    <property type="term" value="F:DNA-binding transcription factor activity"/>
    <property type="evidence" value="ECO:0007669"/>
    <property type="project" value="TreeGrafter"/>
</dbReference>
<gene>
    <name evidence="6" type="ORF">Asera_01720</name>
</gene>
<dbReference type="PANTHER" id="PTHR30055">
    <property type="entry name" value="HTH-TYPE TRANSCRIPTIONAL REGULATOR RUTR"/>
    <property type="match status" value="1"/>
</dbReference>
<keyword evidence="1" id="KW-0805">Transcription regulation</keyword>
<dbReference type="InterPro" id="IPR001647">
    <property type="entry name" value="HTH_TetR"/>
</dbReference>
<dbReference type="GO" id="GO:0000976">
    <property type="term" value="F:transcription cis-regulatory region binding"/>
    <property type="evidence" value="ECO:0007669"/>
    <property type="project" value="TreeGrafter"/>
</dbReference>
<dbReference type="SUPFAM" id="SSF48498">
    <property type="entry name" value="Tetracyclin repressor-like, C-terminal domain"/>
    <property type="match status" value="1"/>
</dbReference>
<evidence type="ECO:0000256" key="4">
    <source>
        <dbReference type="PROSITE-ProRule" id="PRU00335"/>
    </source>
</evidence>
<dbReference type="Gene3D" id="1.10.357.10">
    <property type="entry name" value="Tetracycline Repressor, domain 2"/>
    <property type="match status" value="1"/>
</dbReference>
<feature type="domain" description="HTH tetR-type" evidence="5">
    <location>
        <begin position="18"/>
        <end position="78"/>
    </location>
</feature>
<sequence>MDGSHIARRRGAPPAGQRLSRDAVLARAEQLIDADGYDRFSLRALASALGVRPNALYNHVGGREELLDAVAERFLAELVLPDTDEPWPEWVRTVAGGLRAQLLDHPERAALLLSRAGGTALGPVVLRRFVDRLVAAGVDRAIAHLGWHLMLTTVVGTVQQERRRGKDPAGTFEAVLDVALRGLVVAAAAAPDERATALLAAHRLAHALP</sequence>
<dbReference type="PRINTS" id="PR00455">
    <property type="entry name" value="HTHTETR"/>
</dbReference>
<reference evidence="6" key="1">
    <citation type="submission" date="2020-08" db="EMBL/GenBank/DDBJ databases">
        <title>Whole genome shotgun sequence of Actinocatenispora sera NBRC 101916.</title>
        <authorList>
            <person name="Komaki H."/>
            <person name="Tamura T."/>
        </authorList>
    </citation>
    <scope>NUCLEOTIDE SEQUENCE</scope>
    <source>
        <strain evidence="6">NBRC 101916</strain>
    </source>
</reference>
<dbReference type="SUPFAM" id="SSF46689">
    <property type="entry name" value="Homeodomain-like"/>
    <property type="match status" value="1"/>
</dbReference>
<dbReference type="Pfam" id="PF00440">
    <property type="entry name" value="TetR_N"/>
    <property type="match status" value="1"/>
</dbReference>
<evidence type="ECO:0000256" key="2">
    <source>
        <dbReference type="ARBA" id="ARBA00023125"/>
    </source>
</evidence>
<accession>A0A810KT04</accession>
<protein>
    <recommendedName>
        <fullName evidence="5">HTH tetR-type domain-containing protein</fullName>
    </recommendedName>
</protein>
<dbReference type="PROSITE" id="PS50977">
    <property type="entry name" value="HTH_TETR_2"/>
    <property type="match status" value="1"/>
</dbReference>
<dbReference type="AlphaFoldDB" id="A0A810KT04"/>
<organism evidence="6 7">
    <name type="scientific">Actinocatenispora sera</name>
    <dbReference type="NCBI Taxonomy" id="390989"/>
    <lineage>
        <taxon>Bacteria</taxon>
        <taxon>Bacillati</taxon>
        <taxon>Actinomycetota</taxon>
        <taxon>Actinomycetes</taxon>
        <taxon>Micromonosporales</taxon>
        <taxon>Micromonosporaceae</taxon>
        <taxon>Actinocatenispora</taxon>
    </lineage>
</organism>
<name>A0A810KT04_9ACTN</name>
<dbReference type="Proteomes" id="UP000680750">
    <property type="component" value="Chromosome"/>
</dbReference>
<dbReference type="InterPro" id="IPR009057">
    <property type="entry name" value="Homeodomain-like_sf"/>
</dbReference>
<dbReference type="KEGG" id="aser:Asera_01720"/>
<evidence type="ECO:0000313" key="7">
    <source>
        <dbReference type="Proteomes" id="UP000680750"/>
    </source>
</evidence>
<proteinExistence type="predicted"/>
<dbReference type="InterPro" id="IPR036271">
    <property type="entry name" value="Tet_transcr_reg_TetR-rel_C_sf"/>
</dbReference>
<keyword evidence="7" id="KW-1185">Reference proteome</keyword>
<keyword evidence="3" id="KW-0804">Transcription</keyword>